<dbReference type="Pfam" id="PF00482">
    <property type="entry name" value="T2SSF"/>
    <property type="match status" value="1"/>
</dbReference>
<keyword evidence="2" id="KW-1003">Cell membrane</keyword>
<feature type="transmembrane region" description="Helical" evidence="6">
    <location>
        <begin position="102"/>
        <end position="123"/>
    </location>
</feature>
<keyword evidence="5 6" id="KW-0472">Membrane</keyword>
<evidence type="ECO:0000259" key="7">
    <source>
        <dbReference type="Pfam" id="PF00482"/>
    </source>
</evidence>
<feature type="domain" description="Type II secretion system protein GspF" evidence="7">
    <location>
        <begin position="169"/>
        <end position="294"/>
    </location>
</feature>
<evidence type="ECO:0000313" key="8">
    <source>
        <dbReference type="EMBL" id="CDZ23475.1"/>
    </source>
</evidence>
<dbReference type="OrthoDB" id="9810662at2"/>
<dbReference type="PANTHER" id="PTHR35007">
    <property type="entry name" value="INTEGRAL MEMBRANE PROTEIN-RELATED"/>
    <property type="match status" value="1"/>
</dbReference>
<dbReference type="EMBL" id="LM995447">
    <property type="protein sequence ID" value="CDZ23475.1"/>
    <property type="molecule type" value="Genomic_DNA"/>
</dbReference>
<evidence type="ECO:0000256" key="4">
    <source>
        <dbReference type="ARBA" id="ARBA00022989"/>
    </source>
</evidence>
<reference evidence="9" key="1">
    <citation type="submission" date="2014-07" db="EMBL/GenBank/DDBJ databases">
        <authorList>
            <person name="Wibberg D."/>
        </authorList>
    </citation>
    <scope>NUCLEOTIDE SEQUENCE [LARGE SCALE GENOMIC DNA]</scope>
    <source>
        <strain evidence="9">DG5</strain>
    </source>
</reference>
<sequence>MKFILPFSSAVLVFCIVVMLLSHTGKRTIRLNKRLESVKELGQKPKDELDAMNLPFNERFLKPMLTRLLGYIGSVLPMSKKSLKRLTDQLSQAGIRMSARNYAAMNVLIILGLTIICGYIGILLKKPPLIVALFALGGFYAGYALRRFSLTSIITKRKNALQSQMPEVLDLLSVSVSAGLGFDQALAYVVSKSEGPLIDELYVAQQEIALGRPRKDALKRFAKRCNIEEIRLFVSAVVQADELGISMQNVLTAQAQMIRTAHKQRVEEAAMKIPIKLLIPLVLFIFPVIFIILLGPAIPTILQTLGGL</sequence>
<feature type="transmembrane region" description="Helical" evidence="6">
    <location>
        <begin position="277"/>
        <end position="298"/>
    </location>
</feature>
<keyword evidence="3 6" id="KW-0812">Transmembrane</keyword>
<protein>
    <submittedName>
        <fullName evidence="8">Type II secretion system F domain-containing protein</fullName>
    </submittedName>
</protein>
<evidence type="ECO:0000256" key="5">
    <source>
        <dbReference type="ARBA" id="ARBA00023136"/>
    </source>
</evidence>
<dbReference type="PATRIC" id="fig|29343.3.peg.350"/>
<proteinExistence type="predicted"/>
<dbReference type="KEGG" id="ccel:CCDG5_0333"/>
<dbReference type="Proteomes" id="UP000032431">
    <property type="component" value="Chromosome I"/>
</dbReference>
<organism evidence="8 9">
    <name type="scientific">[Clostridium] cellulosi</name>
    <dbReference type="NCBI Taxonomy" id="29343"/>
    <lineage>
        <taxon>Bacteria</taxon>
        <taxon>Bacillati</taxon>
        <taxon>Bacillota</taxon>
        <taxon>Clostridia</taxon>
        <taxon>Eubacteriales</taxon>
        <taxon>Oscillospiraceae</taxon>
        <taxon>Oscillospiraceae incertae sedis</taxon>
    </lineage>
</organism>
<evidence type="ECO:0000256" key="3">
    <source>
        <dbReference type="ARBA" id="ARBA00022692"/>
    </source>
</evidence>
<keyword evidence="9" id="KW-1185">Reference proteome</keyword>
<keyword evidence="4 6" id="KW-1133">Transmembrane helix</keyword>
<dbReference type="HOGENOM" id="CLU_056917_4_0_9"/>
<feature type="transmembrane region" description="Helical" evidence="6">
    <location>
        <begin position="6"/>
        <end position="24"/>
    </location>
</feature>
<dbReference type="STRING" id="29343.CCDG5_0333"/>
<accession>A0A078KQR0</accession>
<dbReference type="AlphaFoldDB" id="A0A078KQR0"/>
<gene>
    <name evidence="8" type="ORF">CCDG5_0333</name>
</gene>
<evidence type="ECO:0000313" key="9">
    <source>
        <dbReference type="Proteomes" id="UP000032431"/>
    </source>
</evidence>
<dbReference type="InterPro" id="IPR018076">
    <property type="entry name" value="T2SS_GspF_dom"/>
</dbReference>
<dbReference type="PANTHER" id="PTHR35007:SF2">
    <property type="entry name" value="PILUS ASSEMBLE PROTEIN"/>
    <property type="match status" value="1"/>
</dbReference>
<evidence type="ECO:0000256" key="6">
    <source>
        <dbReference type="SAM" id="Phobius"/>
    </source>
</evidence>
<feature type="transmembrane region" description="Helical" evidence="6">
    <location>
        <begin position="129"/>
        <end position="148"/>
    </location>
</feature>
<comment type="subcellular location">
    <subcellularLocation>
        <location evidence="1">Cell membrane</location>
        <topology evidence="1">Multi-pass membrane protein</topology>
    </subcellularLocation>
</comment>
<evidence type="ECO:0000256" key="2">
    <source>
        <dbReference type="ARBA" id="ARBA00022475"/>
    </source>
</evidence>
<evidence type="ECO:0000256" key="1">
    <source>
        <dbReference type="ARBA" id="ARBA00004651"/>
    </source>
</evidence>
<dbReference type="GO" id="GO:0005886">
    <property type="term" value="C:plasma membrane"/>
    <property type="evidence" value="ECO:0007669"/>
    <property type="project" value="UniProtKB-SubCell"/>
</dbReference>
<name>A0A078KQR0_9FIRM</name>